<evidence type="ECO:0000313" key="1">
    <source>
        <dbReference type="EMBL" id="CAK1593349.1"/>
    </source>
</evidence>
<proteinExistence type="predicted"/>
<organism evidence="1 2">
    <name type="scientific">Parnassius mnemosyne</name>
    <name type="common">clouded apollo</name>
    <dbReference type="NCBI Taxonomy" id="213953"/>
    <lineage>
        <taxon>Eukaryota</taxon>
        <taxon>Metazoa</taxon>
        <taxon>Ecdysozoa</taxon>
        <taxon>Arthropoda</taxon>
        <taxon>Hexapoda</taxon>
        <taxon>Insecta</taxon>
        <taxon>Pterygota</taxon>
        <taxon>Neoptera</taxon>
        <taxon>Endopterygota</taxon>
        <taxon>Lepidoptera</taxon>
        <taxon>Glossata</taxon>
        <taxon>Ditrysia</taxon>
        <taxon>Papilionoidea</taxon>
        <taxon>Papilionidae</taxon>
        <taxon>Parnassiinae</taxon>
        <taxon>Parnassini</taxon>
        <taxon>Parnassius</taxon>
        <taxon>Driopa</taxon>
    </lineage>
</organism>
<keyword evidence="2" id="KW-1185">Reference proteome</keyword>
<gene>
    <name evidence="1" type="ORF">PARMNEM_LOCUS13137</name>
</gene>
<name>A0AAV1LH13_9NEOP</name>
<sequence length="130" mass="14897">MRRCRRERAVREVLQCFKQAFLRPRRTLIMSVAAAYNSRSEESSDCDVGITDDEMEGLLTELDTAKNLLKSTIQCKRCGKRLVIDKKQATVQYCEYVSSSFSLACKNPLLDMHFNGCRQVLSYSLRLVSC</sequence>
<dbReference type="EMBL" id="CAVLGL010000088">
    <property type="protein sequence ID" value="CAK1593349.1"/>
    <property type="molecule type" value="Genomic_DNA"/>
</dbReference>
<reference evidence="1 2" key="1">
    <citation type="submission" date="2023-11" db="EMBL/GenBank/DDBJ databases">
        <authorList>
            <person name="Hedman E."/>
            <person name="Englund M."/>
            <person name="Stromberg M."/>
            <person name="Nyberg Akerstrom W."/>
            <person name="Nylinder S."/>
            <person name="Jareborg N."/>
            <person name="Kallberg Y."/>
            <person name="Kronander E."/>
        </authorList>
    </citation>
    <scope>NUCLEOTIDE SEQUENCE [LARGE SCALE GENOMIC DNA]</scope>
</reference>
<protein>
    <submittedName>
        <fullName evidence="1">Uncharacterized protein</fullName>
    </submittedName>
</protein>
<evidence type="ECO:0000313" key="2">
    <source>
        <dbReference type="Proteomes" id="UP001314205"/>
    </source>
</evidence>
<dbReference type="AlphaFoldDB" id="A0AAV1LH13"/>
<comment type="caution">
    <text evidence="1">The sequence shown here is derived from an EMBL/GenBank/DDBJ whole genome shotgun (WGS) entry which is preliminary data.</text>
</comment>
<dbReference type="Proteomes" id="UP001314205">
    <property type="component" value="Unassembled WGS sequence"/>
</dbReference>
<accession>A0AAV1LH13</accession>